<keyword evidence="1" id="KW-0732">Signal</keyword>
<sequence>MKRFLATTALVMTTSAAAFAMSNEQLKDSVENELNSYEMEVNVDALTDDQISAIYVIMTTGDSPLDKQQRIESILEDANSAAVVDEKGMVITLPANDMRAQVQSRLAIMGFDVDVSELDDETIQGIYLVATSGENPNDKNAKIEAMLQ</sequence>
<comment type="caution">
    <text evidence="2">The sequence shown here is derived from an EMBL/GenBank/DDBJ whole genome shotgun (WGS) entry which is preliminary data.</text>
</comment>
<feature type="chain" id="PRO_5045775550" evidence="1">
    <location>
        <begin position="21"/>
        <end position="148"/>
    </location>
</feature>
<feature type="signal peptide" evidence="1">
    <location>
        <begin position="1"/>
        <end position="20"/>
    </location>
</feature>
<evidence type="ECO:0000256" key="1">
    <source>
        <dbReference type="SAM" id="SignalP"/>
    </source>
</evidence>
<gene>
    <name evidence="2" type="ORF">HRQ87_07845</name>
</gene>
<name>A0ABX2IUH3_9RHOB</name>
<accession>A0ABX2IUH3</accession>
<dbReference type="EMBL" id="JABUFE010000003">
    <property type="protein sequence ID" value="NSX54715.1"/>
    <property type="molecule type" value="Genomic_DNA"/>
</dbReference>
<keyword evidence="3" id="KW-1185">Reference proteome</keyword>
<reference evidence="2 3" key="1">
    <citation type="submission" date="2020-06" db="EMBL/GenBank/DDBJ databases">
        <title>Sulfitobacter algicola sp. nov., isolated from green algae.</title>
        <authorList>
            <person name="Wang C."/>
        </authorList>
    </citation>
    <scope>NUCLEOTIDE SEQUENCE [LARGE SCALE GENOMIC DNA]</scope>
    <source>
        <strain evidence="2 3">1151</strain>
    </source>
</reference>
<protein>
    <submittedName>
        <fullName evidence="2">Uncharacterized protein</fullName>
    </submittedName>
</protein>
<dbReference type="RefSeq" id="WP_174136994.1">
    <property type="nucleotide sequence ID" value="NZ_JABUFE010000003.1"/>
</dbReference>
<evidence type="ECO:0000313" key="2">
    <source>
        <dbReference type="EMBL" id="NSX54715.1"/>
    </source>
</evidence>
<dbReference type="Proteomes" id="UP000777935">
    <property type="component" value="Unassembled WGS sequence"/>
</dbReference>
<organism evidence="2 3">
    <name type="scientific">Parasulfitobacter algicola</name>
    <dbReference type="NCBI Taxonomy" id="2614809"/>
    <lineage>
        <taxon>Bacteria</taxon>
        <taxon>Pseudomonadati</taxon>
        <taxon>Pseudomonadota</taxon>
        <taxon>Alphaproteobacteria</taxon>
        <taxon>Rhodobacterales</taxon>
        <taxon>Roseobacteraceae</taxon>
        <taxon>Parasulfitobacter</taxon>
    </lineage>
</organism>
<evidence type="ECO:0000313" key="3">
    <source>
        <dbReference type="Proteomes" id="UP000777935"/>
    </source>
</evidence>
<proteinExistence type="predicted"/>